<feature type="domain" description="Barstar (barnase inhibitor)" evidence="2">
    <location>
        <begin position="10"/>
        <end position="71"/>
    </location>
</feature>
<dbReference type="EMBL" id="WQLB01000006">
    <property type="protein sequence ID" value="MVN86454.1"/>
    <property type="molecule type" value="Genomic_DNA"/>
</dbReference>
<evidence type="ECO:0000259" key="2">
    <source>
        <dbReference type="Pfam" id="PF01337"/>
    </source>
</evidence>
<name>A0A7C9HQT5_9DEIO</name>
<evidence type="ECO:0000313" key="4">
    <source>
        <dbReference type="Proteomes" id="UP000483286"/>
    </source>
</evidence>
<proteinExistence type="inferred from homology"/>
<dbReference type="SUPFAM" id="SSF52038">
    <property type="entry name" value="Barstar-related"/>
    <property type="match status" value="1"/>
</dbReference>
<evidence type="ECO:0000256" key="1">
    <source>
        <dbReference type="ARBA" id="ARBA00006845"/>
    </source>
</evidence>
<accession>A0A7C9HQT5</accession>
<gene>
    <name evidence="3" type="ORF">GO986_06715</name>
</gene>
<organism evidence="3 4">
    <name type="scientific">Deinococcus arboris</name>
    <dbReference type="NCBI Taxonomy" id="2682977"/>
    <lineage>
        <taxon>Bacteria</taxon>
        <taxon>Thermotogati</taxon>
        <taxon>Deinococcota</taxon>
        <taxon>Deinococci</taxon>
        <taxon>Deinococcales</taxon>
        <taxon>Deinococcaceae</taxon>
        <taxon>Deinococcus</taxon>
    </lineage>
</organism>
<comment type="similarity">
    <text evidence="1">Belongs to the barstar family.</text>
</comment>
<keyword evidence="4" id="KW-1185">Reference proteome</keyword>
<dbReference type="Gene3D" id="3.30.370.10">
    <property type="entry name" value="Barstar-like"/>
    <property type="match status" value="1"/>
</dbReference>
<sequence>MEGMNARIKMVDCAGVRDEREFWVAYARGVQVDQPGFGRNLDAFRDALWGGPGWPEADEVRFIHSCGVASLQNGTFIAMLRKIALEVGTVRLTFDSDSEPPVTS</sequence>
<comment type="caution">
    <text evidence="3">The sequence shown here is derived from an EMBL/GenBank/DDBJ whole genome shotgun (WGS) entry which is preliminary data.</text>
</comment>
<dbReference type="Proteomes" id="UP000483286">
    <property type="component" value="Unassembled WGS sequence"/>
</dbReference>
<dbReference type="InterPro" id="IPR000468">
    <property type="entry name" value="Barstar"/>
</dbReference>
<dbReference type="InterPro" id="IPR035905">
    <property type="entry name" value="Barstar-like_sf"/>
</dbReference>
<dbReference type="AlphaFoldDB" id="A0A7C9HQT5"/>
<dbReference type="Pfam" id="PF01337">
    <property type="entry name" value="Barstar"/>
    <property type="match status" value="1"/>
</dbReference>
<reference evidence="3 4" key="1">
    <citation type="submission" date="2019-12" db="EMBL/GenBank/DDBJ databases">
        <title>Deinococcus sp. HMF7620 Genome sequencing and assembly.</title>
        <authorList>
            <person name="Kang H."/>
            <person name="Kim H."/>
            <person name="Joh K."/>
        </authorList>
    </citation>
    <scope>NUCLEOTIDE SEQUENCE [LARGE SCALE GENOMIC DNA]</scope>
    <source>
        <strain evidence="3 4">HMF7620</strain>
    </source>
</reference>
<protein>
    <recommendedName>
        <fullName evidence="2">Barstar (barnase inhibitor) domain-containing protein</fullName>
    </recommendedName>
</protein>
<evidence type="ECO:0000313" key="3">
    <source>
        <dbReference type="EMBL" id="MVN86454.1"/>
    </source>
</evidence>